<keyword evidence="1" id="KW-1003">Cell membrane</keyword>
<organism evidence="7 8">
    <name type="scientific">Planktosalinus lacus</name>
    <dbReference type="NCBI Taxonomy" id="1526573"/>
    <lineage>
        <taxon>Bacteria</taxon>
        <taxon>Pseudomonadati</taxon>
        <taxon>Bacteroidota</taxon>
        <taxon>Flavobacteriia</taxon>
        <taxon>Flavobacteriales</taxon>
        <taxon>Flavobacteriaceae</taxon>
        <taxon>Planktosalinus</taxon>
    </lineage>
</organism>
<evidence type="ECO:0000256" key="2">
    <source>
        <dbReference type="ARBA" id="ARBA00022692"/>
    </source>
</evidence>
<accession>A0A8J2V7J3</accession>
<feature type="transmembrane region" description="Helical" evidence="5">
    <location>
        <begin position="14"/>
        <end position="32"/>
    </location>
</feature>
<proteinExistence type="predicted"/>
<dbReference type="RefSeq" id="WP_229741251.1">
    <property type="nucleotide sequence ID" value="NZ_BMGK01000001.1"/>
</dbReference>
<feature type="transmembrane region" description="Helical" evidence="5">
    <location>
        <begin position="53"/>
        <end position="77"/>
    </location>
</feature>
<evidence type="ECO:0000313" key="8">
    <source>
        <dbReference type="Proteomes" id="UP000652231"/>
    </source>
</evidence>
<keyword evidence="8" id="KW-1185">Reference proteome</keyword>
<comment type="caution">
    <text evidence="7">The sequence shown here is derived from an EMBL/GenBank/DDBJ whole genome shotgun (WGS) entry which is preliminary data.</text>
</comment>
<dbReference type="InterPro" id="IPR033881">
    <property type="entry name" value="vWA_BatA_type"/>
</dbReference>
<protein>
    <submittedName>
        <fullName evidence="7">BatA protein</fullName>
    </submittedName>
</protein>
<evidence type="ECO:0000256" key="5">
    <source>
        <dbReference type="SAM" id="Phobius"/>
    </source>
</evidence>
<dbReference type="InterPro" id="IPR036465">
    <property type="entry name" value="vWFA_dom_sf"/>
</dbReference>
<dbReference type="PROSITE" id="PS50234">
    <property type="entry name" value="VWFA"/>
    <property type="match status" value="1"/>
</dbReference>
<evidence type="ECO:0000259" key="6">
    <source>
        <dbReference type="PROSITE" id="PS50234"/>
    </source>
</evidence>
<evidence type="ECO:0000256" key="4">
    <source>
        <dbReference type="ARBA" id="ARBA00023136"/>
    </source>
</evidence>
<evidence type="ECO:0000256" key="1">
    <source>
        <dbReference type="ARBA" id="ARBA00022475"/>
    </source>
</evidence>
<dbReference type="EMBL" id="BMGK01000001">
    <property type="protein sequence ID" value="GGD81209.1"/>
    <property type="molecule type" value="Genomic_DNA"/>
</dbReference>
<dbReference type="Gene3D" id="3.40.50.410">
    <property type="entry name" value="von Willebrand factor, type A domain"/>
    <property type="match status" value="1"/>
</dbReference>
<dbReference type="PANTHER" id="PTHR22550">
    <property type="entry name" value="SPORE GERMINATION PROTEIN"/>
    <property type="match status" value="1"/>
</dbReference>
<dbReference type="PANTHER" id="PTHR22550:SF5">
    <property type="entry name" value="LEUCINE ZIPPER PROTEIN 4"/>
    <property type="match status" value="1"/>
</dbReference>
<evidence type="ECO:0000313" key="7">
    <source>
        <dbReference type="EMBL" id="GGD81209.1"/>
    </source>
</evidence>
<feature type="transmembrane region" description="Helical" evidence="5">
    <location>
        <begin position="313"/>
        <end position="331"/>
    </location>
</feature>
<dbReference type="InterPro" id="IPR050768">
    <property type="entry name" value="UPF0353/GerABKA_families"/>
</dbReference>
<dbReference type="Pfam" id="PF13519">
    <property type="entry name" value="VWA_2"/>
    <property type="match status" value="1"/>
</dbReference>
<gene>
    <name evidence="7" type="primary">batA</name>
    <name evidence="7" type="ORF">GCM10011312_01930</name>
</gene>
<dbReference type="Pfam" id="PF07584">
    <property type="entry name" value="BatA"/>
    <property type="match status" value="1"/>
</dbReference>
<evidence type="ECO:0000256" key="3">
    <source>
        <dbReference type="ARBA" id="ARBA00022989"/>
    </source>
</evidence>
<keyword evidence="3 5" id="KW-1133">Transmembrane helix</keyword>
<reference evidence="7" key="2">
    <citation type="submission" date="2020-09" db="EMBL/GenBank/DDBJ databases">
        <authorList>
            <person name="Sun Q."/>
            <person name="Zhou Y."/>
        </authorList>
    </citation>
    <scope>NUCLEOTIDE SEQUENCE</scope>
    <source>
        <strain evidence="7">CGMCC 1.12924</strain>
    </source>
</reference>
<keyword evidence="4 5" id="KW-0472">Membrane</keyword>
<keyword evidence="2 5" id="KW-0812">Transmembrane</keyword>
<name>A0A8J2V7J3_9FLAO</name>
<dbReference type="InterPro" id="IPR002035">
    <property type="entry name" value="VWF_A"/>
</dbReference>
<dbReference type="CDD" id="cd01467">
    <property type="entry name" value="vWA_BatA_type"/>
    <property type="match status" value="1"/>
</dbReference>
<dbReference type="AlphaFoldDB" id="A0A8J2V7J3"/>
<dbReference type="InterPro" id="IPR024163">
    <property type="entry name" value="Aerotolerance_reg_N"/>
</dbReference>
<reference evidence="7" key="1">
    <citation type="journal article" date="2014" name="Int. J. Syst. Evol. Microbiol.">
        <title>Complete genome sequence of Corynebacterium casei LMG S-19264T (=DSM 44701T), isolated from a smear-ripened cheese.</title>
        <authorList>
            <consortium name="US DOE Joint Genome Institute (JGI-PGF)"/>
            <person name="Walter F."/>
            <person name="Albersmeier A."/>
            <person name="Kalinowski J."/>
            <person name="Ruckert C."/>
        </authorList>
    </citation>
    <scope>NUCLEOTIDE SEQUENCE</scope>
    <source>
        <strain evidence="7">CGMCC 1.12924</strain>
    </source>
</reference>
<dbReference type="Proteomes" id="UP000652231">
    <property type="component" value="Unassembled WGS sequence"/>
</dbReference>
<dbReference type="SUPFAM" id="SSF53300">
    <property type="entry name" value="vWA-like"/>
    <property type="match status" value="1"/>
</dbReference>
<dbReference type="SMART" id="SM00327">
    <property type="entry name" value="VWA"/>
    <property type="match status" value="1"/>
</dbReference>
<sequence length="336" mass="37454">MMIPLQFEFVNPEFFWLFLLLPVAVAWFFWKYKKSTASVKLSSLKGFKTSSNWLPKFKPVLIIFRLIALSLLIIAMARPRYVDNTSKIKKTEGIDIVMAVDVSGSMLARDLKPNRLEALKSVATDFVMERPNDRIGIVIYAGESYTQVPLTTDKNVIVNAIENISYGGAIEDGTAIGMGLATAVNRLKDSPTESKVVILLTDGVNNSGVIDPKIATELALEFGIKVYSIGLGTTGMALSPVAINPNGSFRYANVPVEIDEELLKEISQLTGGIYFRAASTSKLEEIYDEINKLETTEIEEFQFTSYEEKFRPFLLVAGGLLLFEFLLRITLFRSFI</sequence>
<feature type="domain" description="VWFA" evidence="6">
    <location>
        <begin position="95"/>
        <end position="290"/>
    </location>
</feature>